<evidence type="ECO:0000256" key="1">
    <source>
        <dbReference type="SAM" id="MobiDB-lite"/>
    </source>
</evidence>
<feature type="region of interest" description="Disordered" evidence="1">
    <location>
        <begin position="284"/>
        <end position="303"/>
    </location>
</feature>
<evidence type="ECO:0008006" key="5">
    <source>
        <dbReference type="Google" id="ProtNLM"/>
    </source>
</evidence>
<dbReference type="GO" id="GO:0046872">
    <property type="term" value="F:metal ion binding"/>
    <property type="evidence" value="ECO:0007669"/>
    <property type="project" value="InterPro"/>
</dbReference>
<feature type="chain" id="PRO_5031530983" description="Heavy-metal-associated domain-containing protein" evidence="2">
    <location>
        <begin position="26"/>
        <end position="420"/>
    </location>
</feature>
<dbReference type="RefSeq" id="WP_184056190.1">
    <property type="nucleotide sequence ID" value="NZ_JACIJK010000004.1"/>
</dbReference>
<organism evidence="3 4">
    <name type="scientific">Sphingomonas aerophila</name>
    <dbReference type="NCBI Taxonomy" id="1344948"/>
    <lineage>
        <taxon>Bacteria</taxon>
        <taxon>Pseudomonadati</taxon>
        <taxon>Pseudomonadota</taxon>
        <taxon>Alphaproteobacteria</taxon>
        <taxon>Sphingomonadales</taxon>
        <taxon>Sphingomonadaceae</taxon>
        <taxon>Sphingomonas</taxon>
    </lineage>
</organism>
<keyword evidence="2" id="KW-0732">Signal</keyword>
<evidence type="ECO:0000313" key="4">
    <source>
        <dbReference type="Proteomes" id="UP000546200"/>
    </source>
</evidence>
<gene>
    <name evidence="3" type="ORF">FHS94_001499</name>
</gene>
<comment type="caution">
    <text evidence="3">The sequence shown here is derived from an EMBL/GenBank/DDBJ whole genome shotgun (WGS) entry which is preliminary data.</text>
</comment>
<dbReference type="CDD" id="cd00371">
    <property type="entry name" value="HMA"/>
    <property type="match status" value="1"/>
</dbReference>
<dbReference type="InterPro" id="IPR006121">
    <property type="entry name" value="HMA_dom"/>
</dbReference>
<proteinExistence type="predicted"/>
<sequence>MRFRSILAAGAAVALAMGAGHSTSAQVDTARGVAPVDSSGSYEVSGVTVDVAAPTADQARYGGWRLAQRKAWVQLSNRLGGGGAAIGDGTLDQIVSGIVVENEQIGPKRYVARLGVLFNRSRAASLLGISAYADRSPPMLVIPVQWSGGVGTVFEQTTDWQRAWARFRTGNSAIDYIRPAGTGADSLLLNVGQVQRPGRGWWRTVIDQYGASDILIPVVRLYRQWPGGPVIGVFQARHGPDNRLIGSFTLRVGSSAGIAQLLDAGVKRLDDMYARALRGGMLSVDPTLSPPPAPTPVETDEGDAVDSADGVINDPNNPATLSNSPGIAITVQADTPSASAVANIESILRGVPGVRSAQTTSLALGGVSVLRVTFDGDPDGFRAAMEARGYQVLGSGTAIRIRRVPQLLPPDLSRDNVTGG</sequence>
<name>A0A7W9BCH8_9SPHN</name>
<reference evidence="3 4" key="1">
    <citation type="submission" date="2020-08" db="EMBL/GenBank/DDBJ databases">
        <title>Genomic Encyclopedia of Type Strains, Phase IV (KMG-IV): sequencing the most valuable type-strain genomes for metagenomic binning, comparative biology and taxonomic classification.</title>
        <authorList>
            <person name="Goeker M."/>
        </authorList>
    </citation>
    <scope>NUCLEOTIDE SEQUENCE [LARGE SCALE GENOMIC DNA]</scope>
    <source>
        <strain evidence="3 4">DSM 100044</strain>
    </source>
</reference>
<evidence type="ECO:0000256" key="2">
    <source>
        <dbReference type="SAM" id="SignalP"/>
    </source>
</evidence>
<feature type="signal peptide" evidence="2">
    <location>
        <begin position="1"/>
        <end position="25"/>
    </location>
</feature>
<keyword evidence="4" id="KW-1185">Reference proteome</keyword>
<dbReference type="Proteomes" id="UP000546200">
    <property type="component" value="Unassembled WGS sequence"/>
</dbReference>
<dbReference type="EMBL" id="JACIJK010000004">
    <property type="protein sequence ID" value="MBB5714663.1"/>
    <property type="molecule type" value="Genomic_DNA"/>
</dbReference>
<accession>A0A7W9BCH8</accession>
<dbReference type="AlphaFoldDB" id="A0A7W9BCH8"/>
<evidence type="ECO:0000313" key="3">
    <source>
        <dbReference type="EMBL" id="MBB5714663.1"/>
    </source>
</evidence>
<protein>
    <recommendedName>
        <fullName evidence="5">Heavy-metal-associated domain-containing protein</fullName>
    </recommendedName>
</protein>